<dbReference type="InterPro" id="IPR008969">
    <property type="entry name" value="CarboxyPept-like_regulatory"/>
</dbReference>
<dbReference type="STRING" id="405671.SAMN05421827_12246"/>
<evidence type="ECO:0000256" key="3">
    <source>
        <dbReference type="ARBA" id="ARBA00022452"/>
    </source>
</evidence>
<feature type="domain" description="Secretin/TonB short N-terminal" evidence="8">
    <location>
        <begin position="68"/>
        <end position="119"/>
    </location>
</feature>
<keyword evidence="10" id="KW-1185">Reference proteome</keyword>
<dbReference type="InterPro" id="IPR023997">
    <property type="entry name" value="TonB-dep_OMP_SusC/RagA_CS"/>
</dbReference>
<evidence type="ECO:0000259" key="8">
    <source>
        <dbReference type="SMART" id="SM00965"/>
    </source>
</evidence>
<keyword evidence="5 7" id="KW-0472">Membrane</keyword>
<comment type="similarity">
    <text evidence="7">Belongs to the TonB-dependent receptor family.</text>
</comment>
<keyword evidence="2 7" id="KW-0813">Transport</keyword>
<dbReference type="AlphaFoldDB" id="A0A1G8BUF4"/>
<accession>A0A1G8BUF4</accession>
<dbReference type="InterPro" id="IPR023996">
    <property type="entry name" value="TonB-dep_OMP_SusC/RagA"/>
</dbReference>
<keyword evidence="4 7" id="KW-0812">Transmembrane</keyword>
<evidence type="ECO:0000256" key="6">
    <source>
        <dbReference type="ARBA" id="ARBA00023237"/>
    </source>
</evidence>
<dbReference type="EMBL" id="FNCH01000022">
    <property type="protein sequence ID" value="SDH36350.1"/>
    <property type="molecule type" value="Genomic_DNA"/>
</dbReference>
<name>A0A1G8BUF4_9SPHI</name>
<dbReference type="InterPro" id="IPR011662">
    <property type="entry name" value="Secretin/TonB_short_N"/>
</dbReference>
<reference evidence="10" key="1">
    <citation type="submission" date="2016-10" db="EMBL/GenBank/DDBJ databases">
        <authorList>
            <person name="Varghese N."/>
            <person name="Submissions S."/>
        </authorList>
    </citation>
    <scope>NUCLEOTIDE SEQUENCE [LARGE SCALE GENOMIC DNA]</scope>
    <source>
        <strain evidence="10">DSM 17933</strain>
    </source>
</reference>
<dbReference type="Pfam" id="PF07715">
    <property type="entry name" value="Plug"/>
    <property type="match status" value="1"/>
</dbReference>
<dbReference type="InterPro" id="IPR012910">
    <property type="entry name" value="Plug_dom"/>
</dbReference>
<dbReference type="Gene3D" id="2.170.130.10">
    <property type="entry name" value="TonB-dependent receptor, plug domain"/>
    <property type="match status" value="1"/>
</dbReference>
<proteinExistence type="inferred from homology"/>
<sequence>MYKISNRYRGAYKPLCSKLVLIMRLTTVLLIASILQVSASSFGQQITINRKNASLESLLKEIRSQSSYDFFYDGKIIPKNKPVDVSFKNVDINEAMKNVLAGSGLSYTIEGKIVTIKKLTQPSMIDRIKSAFEQIDIRGKVVDENRKPLFGASVFVEDSRKRTTTNEKGEFFLQDVSDNLTITIAYVGYQPIERPAARNLGTIQMELATSNLEEVEIKFNTGYQQISRERSTGSFSKPDLDIMKNRSGSASILSRLDGLVPGLVVNNAPSSTQNPFLIRGLATIGLYDSFGNPTSGGASRGPLIVVDGLPQDNVSAINTQDVEDVTVLKDATAASIWGTRAANGVIVITTKKGKAGEQLKFEYDGFVNFQGKPDLDYLQRLNSKQFIQAANEVFEESKLKYPFSQASIMDALRPHQVIQYNNLLSPAQKSKSLDSLASIDNRSQVKDLFYRNAMLTNQTLSASGGSKAYSFYGSASYTGTRSNQPGQKDDLYKFNFRQDLELNKRVSIFLITDISNNLNSSLNDIDLSTNLVPYQLFEDSNGNPLTVNHMGQYEGLGYSDVRRLNYQNRSGINLEYSPLNERKMGYNKSEQVYSRIVGGGTVKILKNLRFEGNYGYNILSGNSTNFLDAGSYAVRRELLNFTVALPGEAPVYYLPSSGGRLTETNLYQKNYSLRNQLVFDQNWGKHQVTVLGGQEATSQFGRSTRNIVRGWDDKLQTGQPIDYKMLNEGLEENTITNASTFLAENFTGGQSPVIRTSSYYANLSYSFLGRYTLNGSWRNDQSNLFGTDKSAQNRPVWSIGGKWLLGEETFMKRITWLSRLDLRATYGIAGNAPQPGTAASYDILNPASGPYYVTGRGLLIGTPGNDKLSWESTVIKNAGVDFALFQGRLIGSVEGYIKNTTDLLGNLPVSPFSGYNTVIGNLGAIDNKGFEVSLTSVNVVSKDFSWNTGFTLGYNKSKVKRLSLLGNITTGTEMISQRYVEGYPAFAQFAFDYVGLNNQGNPQIRLADGTITTDPEINTVADVKYMGTTQPVWAGGLSNAFNFKGLSLDINLVYNLGHVMMKDVNGFWSEPIYNNVHSDFANRWKVPGDEKTTDIPRYIADSGDNSERNLQYYTAANTNVFDASFVKVRDITLAYRLSQQIANSLKLRGITFRAQLSNLMLWKANKFGIDPEFQNASIYGSSRTVRTGQGTITLGAHVSF</sequence>
<dbReference type="InterPro" id="IPR039426">
    <property type="entry name" value="TonB-dep_rcpt-like"/>
</dbReference>
<evidence type="ECO:0000256" key="5">
    <source>
        <dbReference type="ARBA" id="ARBA00023136"/>
    </source>
</evidence>
<dbReference type="GO" id="GO:0009279">
    <property type="term" value="C:cell outer membrane"/>
    <property type="evidence" value="ECO:0007669"/>
    <property type="project" value="UniProtKB-SubCell"/>
</dbReference>
<dbReference type="Pfam" id="PF07660">
    <property type="entry name" value="STN"/>
    <property type="match status" value="1"/>
</dbReference>
<dbReference type="Proteomes" id="UP000199643">
    <property type="component" value="Unassembled WGS sequence"/>
</dbReference>
<organism evidence="9 10">
    <name type="scientific">Pedobacter terrae</name>
    <dbReference type="NCBI Taxonomy" id="405671"/>
    <lineage>
        <taxon>Bacteria</taxon>
        <taxon>Pseudomonadati</taxon>
        <taxon>Bacteroidota</taxon>
        <taxon>Sphingobacteriia</taxon>
        <taxon>Sphingobacteriales</taxon>
        <taxon>Sphingobacteriaceae</taxon>
        <taxon>Pedobacter</taxon>
    </lineage>
</organism>
<dbReference type="Pfam" id="PF13715">
    <property type="entry name" value="CarbopepD_reg_2"/>
    <property type="match status" value="1"/>
</dbReference>
<dbReference type="PROSITE" id="PS52016">
    <property type="entry name" value="TONB_DEPENDENT_REC_3"/>
    <property type="match status" value="1"/>
</dbReference>
<dbReference type="SMART" id="SM00965">
    <property type="entry name" value="STN"/>
    <property type="match status" value="1"/>
</dbReference>
<dbReference type="InterPro" id="IPR036942">
    <property type="entry name" value="Beta-barrel_TonB_sf"/>
</dbReference>
<dbReference type="OrthoDB" id="9768177at2"/>
<dbReference type="SUPFAM" id="SSF56935">
    <property type="entry name" value="Porins"/>
    <property type="match status" value="1"/>
</dbReference>
<keyword evidence="6 7" id="KW-0998">Cell outer membrane</keyword>
<dbReference type="Gene3D" id="2.40.170.20">
    <property type="entry name" value="TonB-dependent receptor, beta-barrel domain"/>
    <property type="match status" value="1"/>
</dbReference>
<comment type="subcellular location">
    <subcellularLocation>
        <location evidence="1 7">Cell outer membrane</location>
        <topology evidence="1 7">Multi-pass membrane protein</topology>
    </subcellularLocation>
</comment>
<gene>
    <name evidence="9" type="ORF">SAMN05421827_12246</name>
</gene>
<evidence type="ECO:0000256" key="1">
    <source>
        <dbReference type="ARBA" id="ARBA00004571"/>
    </source>
</evidence>
<dbReference type="SUPFAM" id="SSF49464">
    <property type="entry name" value="Carboxypeptidase regulatory domain-like"/>
    <property type="match status" value="1"/>
</dbReference>
<dbReference type="NCBIfam" id="TIGR04057">
    <property type="entry name" value="SusC_RagA_signa"/>
    <property type="match status" value="1"/>
</dbReference>
<keyword evidence="3 7" id="KW-1134">Transmembrane beta strand</keyword>
<protein>
    <submittedName>
        <fullName evidence="9">TonB-linked outer membrane protein, SusC/RagA family</fullName>
    </submittedName>
</protein>
<evidence type="ECO:0000313" key="10">
    <source>
        <dbReference type="Proteomes" id="UP000199643"/>
    </source>
</evidence>
<evidence type="ECO:0000256" key="2">
    <source>
        <dbReference type="ARBA" id="ARBA00022448"/>
    </source>
</evidence>
<evidence type="ECO:0000256" key="4">
    <source>
        <dbReference type="ARBA" id="ARBA00022692"/>
    </source>
</evidence>
<evidence type="ECO:0000313" key="9">
    <source>
        <dbReference type="EMBL" id="SDH36350.1"/>
    </source>
</evidence>
<dbReference type="InterPro" id="IPR037066">
    <property type="entry name" value="Plug_dom_sf"/>
</dbReference>
<evidence type="ECO:0000256" key="7">
    <source>
        <dbReference type="PROSITE-ProRule" id="PRU01360"/>
    </source>
</evidence>
<dbReference type="Gene3D" id="2.60.40.1120">
    <property type="entry name" value="Carboxypeptidase-like, regulatory domain"/>
    <property type="match status" value="1"/>
</dbReference>
<dbReference type="NCBIfam" id="TIGR04056">
    <property type="entry name" value="OMP_RagA_SusC"/>
    <property type="match status" value="1"/>
</dbReference>